<sequence length="172" mass="19114">MSIVAEEQDYAISYSRRIAAPHQKVWEVISGSGSLATCHPFVQSQTSLDGHGVGAADAITYNSGLTLSRKFVQWYEGSGFDLDLIWESGDAAYVSWRVSPDGEAGTLLTVVFTPPHVRDSMCDEARAFIHGLRLKPMVELYLTSMLKGIQYFLETGEQVHRNQFGSHPWFSP</sequence>
<dbReference type="Pfam" id="PF10604">
    <property type="entry name" value="Polyketide_cyc2"/>
    <property type="match status" value="1"/>
</dbReference>
<proteinExistence type="predicted"/>
<reference evidence="1" key="1">
    <citation type="submission" date="2020-05" db="EMBL/GenBank/DDBJ databases">
        <authorList>
            <person name="Zhu T."/>
            <person name="Keshari N."/>
            <person name="Lu X."/>
        </authorList>
    </citation>
    <scope>NUCLEOTIDE SEQUENCE</scope>
    <source>
        <strain evidence="1">NK1-12</strain>
    </source>
</reference>
<dbReference type="Gene3D" id="3.30.530.20">
    <property type="match status" value="1"/>
</dbReference>
<accession>A0AA96WMI5</accession>
<dbReference type="InterPro" id="IPR023393">
    <property type="entry name" value="START-like_dom_sf"/>
</dbReference>
<name>A0AA96WMI5_9CYAN</name>
<gene>
    <name evidence="1" type="ORF">HJG54_15625</name>
</gene>
<dbReference type="InterPro" id="IPR019587">
    <property type="entry name" value="Polyketide_cyclase/dehydratase"/>
</dbReference>
<dbReference type="EMBL" id="CP053586">
    <property type="protein sequence ID" value="WNZ24146.1"/>
    <property type="molecule type" value="Genomic_DNA"/>
</dbReference>
<dbReference type="RefSeq" id="WP_316429798.1">
    <property type="nucleotide sequence ID" value="NZ_CP053586.1"/>
</dbReference>
<evidence type="ECO:0000313" key="1">
    <source>
        <dbReference type="EMBL" id="WNZ24146.1"/>
    </source>
</evidence>
<protein>
    <submittedName>
        <fullName evidence="1">Uncharacterized protein</fullName>
    </submittedName>
</protein>
<dbReference type="SUPFAM" id="SSF55961">
    <property type="entry name" value="Bet v1-like"/>
    <property type="match status" value="1"/>
</dbReference>
<organism evidence="1">
    <name type="scientific">Leptolyngbya sp. NK1-12</name>
    <dbReference type="NCBI Taxonomy" id="2547451"/>
    <lineage>
        <taxon>Bacteria</taxon>
        <taxon>Bacillati</taxon>
        <taxon>Cyanobacteriota</taxon>
        <taxon>Cyanophyceae</taxon>
        <taxon>Leptolyngbyales</taxon>
        <taxon>Leptolyngbyaceae</taxon>
        <taxon>Leptolyngbya group</taxon>
        <taxon>Leptolyngbya</taxon>
    </lineage>
</organism>
<dbReference type="AlphaFoldDB" id="A0AA96WMI5"/>